<feature type="compositionally biased region" description="Pro residues" evidence="1">
    <location>
        <begin position="1034"/>
        <end position="1043"/>
    </location>
</feature>
<evidence type="ECO:0000313" key="3">
    <source>
        <dbReference type="EMBL" id="MDX5983254.1"/>
    </source>
</evidence>
<feature type="region of interest" description="Disordered" evidence="1">
    <location>
        <begin position="1029"/>
        <end position="1053"/>
    </location>
</feature>
<evidence type="ECO:0000256" key="1">
    <source>
        <dbReference type="SAM" id="MobiDB-lite"/>
    </source>
</evidence>
<evidence type="ECO:0000256" key="2">
    <source>
        <dbReference type="SAM" id="Phobius"/>
    </source>
</evidence>
<reference evidence="3 4" key="1">
    <citation type="submission" date="2023-11" db="EMBL/GenBank/DDBJ databases">
        <title>MicrobeMod: A computational toolkit for identifying prokaryotic methylation and restriction-modification with nanopore sequencing.</title>
        <authorList>
            <person name="Crits-Christoph A."/>
            <person name="Kang S.C."/>
            <person name="Lee H."/>
            <person name="Ostrov N."/>
        </authorList>
    </citation>
    <scope>NUCLEOTIDE SEQUENCE [LARGE SCALE GENOMIC DNA]</scope>
    <source>
        <strain evidence="3 4">ATCC 14820</strain>
    </source>
</reference>
<keyword evidence="2" id="KW-0472">Membrane</keyword>
<keyword evidence="2" id="KW-1133">Transmembrane helix</keyword>
<dbReference type="Proteomes" id="UP001279660">
    <property type="component" value="Unassembled WGS sequence"/>
</dbReference>
<keyword evidence="2" id="KW-0812">Transmembrane</keyword>
<protein>
    <submittedName>
        <fullName evidence="3">YdbH domain-containing protein</fullName>
    </submittedName>
</protein>
<organism evidence="3 4">
    <name type="scientific">Sphingomonas echinoides</name>
    <dbReference type="NCBI Taxonomy" id="59803"/>
    <lineage>
        <taxon>Bacteria</taxon>
        <taxon>Pseudomonadati</taxon>
        <taxon>Pseudomonadota</taxon>
        <taxon>Alphaproteobacteria</taxon>
        <taxon>Sphingomonadales</taxon>
        <taxon>Sphingomonadaceae</taxon>
        <taxon>Sphingomonas</taxon>
    </lineage>
</organism>
<proteinExistence type="predicted"/>
<accession>A0ABU4PH07</accession>
<evidence type="ECO:0000313" key="4">
    <source>
        <dbReference type="Proteomes" id="UP001279660"/>
    </source>
</evidence>
<gene>
    <name evidence="3" type="ORF">SIL82_03210</name>
</gene>
<comment type="caution">
    <text evidence="3">The sequence shown here is derived from an EMBL/GenBank/DDBJ whole genome shotgun (WGS) entry which is preliminary data.</text>
</comment>
<keyword evidence="4" id="KW-1185">Reference proteome</keyword>
<feature type="compositionally biased region" description="Polar residues" evidence="1">
    <location>
        <begin position="1044"/>
        <end position="1053"/>
    </location>
</feature>
<dbReference type="RefSeq" id="WP_029622617.1">
    <property type="nucleotide sequence ID" value="NZ_JAWXXV010000001.1"/>
</dbReference>
<dbReference type="InterPro" id="IPR021730">
    <property type="entry name" value="YdbH"/>
</dbReference>
<dbReference type="EMBL" id="JAWXXV010000001">
    <property type="protein sequence ID" value="MDX5983254.1"/>
    <property type="molecule type" value="Genomic_DNA"/>
</dbReference>
<feature type="transmembrane region" description="Helical" evidence="2">
    <location>
        <begin position="21"/>
        <end position="39"/>
    </location>
</feature>
<dbReference type="Pfam" id="PF11739">
    <property type="entry name" value="YdbH-like"/>
    <property type="match status" value="1"/>
</dbReference>
<sequence>MSEAVAAGTGKRLTRRVRWPYVLGALGLVLAAVLLGIWLTRKPLAQHFIDDALRARAVPARYQIEKIGLRTQRLTNVVIGDPANPDLRADWVEVDTSLWFSGAGVTAIRVGHVALRARLADGKVSFGALDRLLPAPSGAQFALPAIRADIADARIALATPYGAVALRVEGTGALDDGFSGTVRAVAGRLAVDGCRLDDVSADVVVHVLASRPSMSGPVRATRVGCAAFGATGATADLALVFNRQLDRWKGKAQLGIAALAVPGAQARTIMGPVAFVGSAKDMSGTVDLHSGAFSTGGVAGRQAALAGRYRYTKGGFAFDGGARAVEARLPQTMLSSLDSWRTAGAGTPIAPLVAQVAKATRAAGQAVTADAHLSAILNGARGRVTVSRLALAAASGARLSAGGGSGIAYSWPGGGWRVGGIAEVAGGGLPTVRAQVTQASVGAPLIGQAVVEAYGVGTTRLAQMPVAFTARRDGMTQVTAKIDLSGPLGDGRVESLRLPIAAVWDGVSRLTVNARCAPLGFERLRVSGMDLRRSSVTLCPRDGGLVRLERGMLRGGGSIGPIRLAGTLGASPLELVSHQAQWSLADRRFTLAGLGVRVGTAERITRLDIATLSGAFAANGPQGSFTGAGGQIGTVPLLLSGADGQWRFARNTLSLEGALSVADSAAAPRFQPLAARGVALTLADNRIAATGTLVEPTQGVKVATVVIAHDLGTGLGHADLAVPGISFGAQFQPDQLTKLTYGVIANVVGAVSGEGHIRWTPQAVTSDGVFRTPGIDLAAAFGPASGIAGEVRFTDLLNLESAPGQIATIKSLNPGIAVNDGTVRYQLLPGARVRIEQGIWPFAGGRLSLEPTLLDFDEAQERHLTFRVAGVQGDQFLQQFDFKNLNATGIFDGALPMVFDARGGRIENGNLVVRPGGGTIAYVGEVTQKDLGFWGNFAFQSLKSLRYRNLDIVMNGPLAGEVITQVRFAGIAQGAGAKRNFLFDRLQKLPIVFNLRISAPFRQLADSVQNYYDPKRLIQRNLPTLLEEQNKRATPPPPVPATPIQPSDSRTVP</sequence>
<name>A0ABU4PH07_9SPHN</name>